<feature type="compositionally biased region" description="Basic and acidic residues" evidence="1">
    <location>
        <begin position="28"/>
        <end position="59"/>
    </location>
</feature>
<sequence length="89" mass="9490">GREIGGGRERGRKIGGKQHGAPHQGGMRGREGGLHLPQDRANRDGERERCIHAAEEGGAKEGSPPKRGSREEGEVWVADLETSCSSLHG</sequence>
<accession>A0A061SAP4</accession>
<reference evidence="2" key="1">
    <citation type="submission" date="2014-05" db="EMBL/GenBank/DDBJ databases">
        <title>The transcriptome of the halophilic microalga Tetraselmis sp. GSL018 isolated from the Great Salt Lake, Utah.</title>
        <authorList>
            <person name="Jinkerson R.E."/>
            <person name="D'Adamo S."/>
            <person name="Posewitz M.C."/>
        </authorList>
    </citation>
    <scope>NUCLEOTIDE SEQUENCE</scope>
    <source>
        <strain evidence="2">GSL018</strain>
    </source>
</reference>
<evidence type="ECO:0000313" key="2">
    <source>
        <dbReference type="EMBL" id="JAC82207.1"/>
    </source>
</evidence>
<gene>
    <name evidence="2" type="ORF">TSPGSL018_6244</name>
</gene>
<feature type="region of interest" description="Disordered" evidence="1">
    <location>
        <begin position="1"/>
        <end position="75"/>
    </location>
</feature>
<name>A0A061SAP4_9CHLO</name>
<organism evidence="2">
    <name type="scientific">Tetraselmis sp. GSL018</name>
    <dbReference type="NCBI Taxonomy" id="582737"/>
    <lineage>
        <taxon>Eukaryota</taxon>
        <taxon>Viridiplantae</taxon>
        <taxon>Chlorophyta</taxon>
        <taxon>core chlorophytes</taxon>
        <taxon>Chlorodendrophyceae</taxon>
        <taxon>Chlorodendrales</taxon>
        <taxon>Chlorodendraceae</taxon>
        <taxon>Tetraselmis</taxon>
    </lineage>
</organism>
<feature type="non-terminal residue" evidence="2">
    <location>
        <position position="1"/>
    </location>
</feature>
<dbReference type="EMBL" id="GBEZ01002887">
    <property type="protein sequence ID" value="JAC82207.1"/>
    <property type="molecule type" value="Transcribed_RNA"/>
</dbReference>
<evidence type="ECO:0000256" key="1">
    <source>
        <dbReference type="SAM" id="MobiDB-lite"/>
    </source>
</evidence>
<proteinExistence type="predicted"/>
<protein>
    <submittedName>
        <fullName evidence="2">Uncharacterized protein</fullName>
    </submittedName>
</protein>
<feature type="non-terminal residue" evidence="2">
    <location>
        <position position="89"/>
    </location>
</feature>
<dbReference type="AlphaFoldDB" id="A0A061SAP4"/>